<dbReference type="OrthoDB" id="2274950at2759"/>
<gene>
    <name evidence="3" type="primary">ABSGL_14000.1 scaffold 14385</name>
</gene>
<feature type="region of interest" description="Disordered" evidence="1">
    <location>
        <begin position="216"/>
        <end position="247"/>
    </location>
</feature>
<organism evidence="3">
    <name type="scientific">Absidia glauca</name>
    <name type="common">Pin mould</name>
    <dbReference type="NCBI Taxonomy" id="4829"/>
    <lineage>
        <taxon>Eukaryota</taxon>
        <taxon>Fungi</taxon>
        <taxon>Fungi incertae sedis</taxon>
        <taxon>Mucoromycota</taxon>
        <taxon>Mucoromycotina</taxon>
        <taxon>Mucoromycetes</taxon>
        <taxon>Mucorales</taxon>
        <taxon>Cunninghamellaceae</taxon>
        <taxon>Absidia</taxon>
    </lineage>
</organism>
<evidence type="ECO:0000313" key="4">
    <source>
        <dbReference type="Proteomes" id="UP000078561"/>
    </source>
</evidence>
<evidence type="ECO:0000256" key="1">
    <source>
        <dbReference type="SAM" id="MobiDB-lite"/>
    </source>
</evidence>
<dbReference type="InParanoid" id="A0A168SEY3"/>
<dbReference type="Proteomes" id="UP000078561">
    <property type="component" value="Unassembled WGS sequence"/>
</dbReference>
<dbReference type="EMBL" id="LT554895">
    <property type="protein sequence ID" value="SAM08337.1"/>
    <property type="molecule type" value="Genomic_DNA"/>
</dbReference>
<evidence type="ECO:0000259" key="2">
    <source>
        <dbReference type="PROSITE" id="PS50181"/>
    </source>
</evidence>
<keyword evidence="4" id="KW-1185">Reference proteome</keyword>
<evidence type="ECO:0000313" key="3">
    <source>
        <dbReference type="EMBL" id="SAM08337.1"/>
    </source>
</evidence>
<dbReference type="InterPro" id="IPR036047">
    <property type="entry name" value="F-box-like_dom_sf"/>
</dbReference>
<sequence>MKKILTLQQLPPEIIYNILSFLSSSDITTVASFYCRALRSWTLVLLDERAQQSMLLGWRLMLGATTTKPPVHEGDKKYEHDKEFVCEYKTIDPWTLDLYFSVRAFGKDGFCSLVDDTTFDHRRHISPPPEDQPPMPCRQEEEEIKIPYGASSTRVQASVLKEKVPTKLLEFATTLPDGYSFTVQADDYLRLTTGLEKVSAPLPEFKVKYHIYPSSDDDHPIGNPPDALLPDDNGPTTPPPSSAQPAMTPGIAVRIDSLQLDPYWWWSQLDRHHYASFIGLEHRFW</sequence>
<dbReference type="InterPro" id="IPR001810">
    <property type="entry name" value="F-box_dom"/>
</dbReference>
<proteinExistence type="predicted"/>
<feature type="domain" description="F-box" evidence="2">
    <location>
        <begin position="4"/>
        <end position="53"/>
    </location>
</feature>
<name>A0A168SEY3_ABSGL</name>
<protein>
    <recommendedName>
        <fullName evidence="2">F-box domain-containing protein</fullName>
    </recommendedName>
</protein>
<dbReference type="AlphaFoldDB" id="A0A168SEY3"/>
<accession>A0A168SEY3</accession>
<dbReference type="PROSITE" id="PS50181">
    <property type="entry name" value="FBOX"/>
    <property type="match status" value="1"/>
</dbReference>
<reference evidence="3" key="1">
    <citation type="submission" date="2016-04" db="EMBL/GenBank/DDBJ databases">
        <authorList>
            <person name="Evans L.H."/>
            <person name="Alamgir A."/>
            <person name="Owens N."/>
            <person name="Weber N.D."/>
            <person name="Virtaneva K."/>
            <person name="Barbian K."/>
            <person name="Babar A."/>
            <person name="Rosenke K."/>
        </authorList>
    </citation>
    <scope>NUCLEOTIDE SEQUENCE [LARGE SCALE GENOMIC DNA]</scope>
    <source>
        <strain evidence="3">CBS 101.48</strain>
    </source>
</reference>
<dbReference type="SUPFAM" id="SSF81383">
    <property type="entry name" value="F-box domain"/>
    <property type="match status" value="1"/>
</dbReference>